<evidence type="ECO:0000256" key="3">
    <source>
        <dbReference type="ARBA" id="ARBA00023125"/>
    </source>
</evidence>
<keyword evidence="4" id="KW-0804">Transcription</keyword>
<protein>
    <submittedName>
        <fullName evidence="8">DNA-binding response regulator</fullName>
    </submittedName>
</protein>
<evidence type="ECO:0000256" key="4">
    <source>
        <dbReference type="ARBA" id="ARBA00023163"/>
    </source>
</evidence>
<dbReference type="AlphaFoldDB" id="A0A4Y3RT06"/>
<accession>A0A4Y3RT06</accession>
<dbReference type="Proteomes" id="UP000315226">
    <property type="component" value="Unassembled WGS sequence"/>
</dbReference>
<keyword evidence="1 5" id="KW-0597">Phosphoprotein</keyword>
<dbReference type="InterPro" id="IPR016032">
    <property type="entry name" value="Sig_transdc_resp-reg_C-effctor"/>
</dbReference>
<name>A0A4Y3RT06_9ACTN</name>
<dbReference type="PANTHER" id="PTHR43214">
    <property type="entry name" value="TWO-COMPONENT RESPONSE REGULATOR"/>
    <property type="match status" value="1"/>
</dbReference>
<evidence type="ECO:0000313" key="8">
    <source>
        <dbReference type="EMBL" id="GEB60218.1"/>
    </source>
</evidence>
<dbReference type="EMBL" id="BJMN01000040">
    <property type="protein sequence ID" value="GEB60218.1"/>
    <property type="molecule type" value="Genomic_DNA"/>
</dbReference>
<dbReference type="InterPro" id="IPR011006">
    <property type="entry name" value="CheY-like_superfamily"/>
</dbReference>
<sequence length="235" mass="24859">MPLTSDETGSGAGSDPTARYPLRIVVADDAVLLREGLVRLLAEDGHEVVAAVGDGPALVEAVLAHHPDVSIVDVRMPPTHTDDGLRAAMAARRQLPGTPVLVLSQYVEVSYAGDLLADGSGAVGYLLKDRVARIEEFLDTLNRVAHGATVLDPQVIAQLLAGQRRGKALGSLTVRERQILALMAEGCSNTAIAQRLVVSSSAVEKNIGNIFAKLGLPPDVTQHRRVLAVLTYLRG</sequence>
<dbReference type="InterPro" id="IPR001789">
    <property type="entry name" value="Sig_transdc_resp-reg_receiver"/>
</dbReference>
<dbReference type="Gene3D" id="3.40.50.2300">
    <property type="match status" value="1"/>
</dbReference>
<proteinExistence type="predicted"/>
<dbReference type="CDD" id="cd17535">
    <property type="entry name" value="REC_NarL-like"/>
    <property type="match status" value="1"/>
</dbReference>
<dbReference type="SMART" id="SM00448">
    <property type="entry name" value="REC"/>
    <property type="match status" value="1"/>
</dbReference>
<evidence type="ECO:0000256" key="2">
    <source>
        <dbReference type="ARBA" id="ARBA00023015"/>
    </source>
</evidence>
<evidence type="ECO:0000256" key="5">
    <source>
        <dbReference type="PROSITE-ProRule" id="PRU00169"/>
    </source>
</evidence>
<dbReference type="PROSITE" id="PS50110">
    <property type="entry name" value="RESPONSE_REGULATORY"/>
    <property type="match status" value="1"/>
</dbReference>
<dbReference type="CDD" id="cd06170">
    <property type="entry name" value="LuxR_C_like"/>
    <property type="match status" value="1"/>
</dbReference>
<dbReference type="InterPro" id="IPR000792">
    <property type="entry name" value="Tscrpt_reg_LuxR_C"/>
</dbReference>
<keyword evidence="9" id="KW-1185">Reference proteome</keyword>
<dbReference type="Pfam" id="PF00072">
    <property type="entry name" value="Response_reg"/>
    <property type="match status" value="1"/>
</dbReference>
<feature type="domain" description="HTH luxR-type" evidence="6">
    <location>
        <begin position="165"/>
        <end position="235"/>
    </location>
</feature>
<dbReference type="GO" id="GO:0000160">
    <property type="term" value="P:phosphorelay signal transduction system"/>
    <property type="evidence" value="ECO:0007669"/>
    <property type="project" value="InterPro"/>
</dbReference>
<reference evidence="8 9" key="1">
    <citation type="submission" date="2019-06" db="EMBL/GenBank/DDBJ databases">
        <title>Whole genome shotgun sequence of Streptomyces gardneri NBRC 12865.</title>
        <authorList>
            <person name="Hosoyama A."/>
            <person name="Uohara A."/>
            <person name="Ohji S."/>
            <person name="Ichikawa N."/>
        </authorList>
    </citation>
    <scope>NUCLEOTIDE SEQUENCE [LARGE SCALE GENOMIC DNA]</scope>
    <source>
        <strain evidence="8 9">NBRC 12865</strain>
    </source>
</reference>
<keyword evidence="3 8" id="KW-0238">DNA-binding</keyword>
<keyword evidence="2" id="KW-0805">Transcription regulation</keyword>
<dbReference type="PRINTS" id="PR00038">
    <property type="entry name" value="HTHLUXR"/>
</dbReference>
<organism evidence="8 9">
    <name type="scientific">Streptomyces gardneri</name>
    <dbReference type="NCBI Taxonomy" id="66892"/>
    <lineage>
        <taxon>Bacteria</taxon>
        <taxon>Bacillati</taxon>
        <taxon>Actinomycetota</taxon>
        <taxon>Actinomycetes</taxon>
        <taxon>Kitasatosporales</taxon>
        <taxon>Streptomycetaceae</taxon>
        <taxon>Streptomyces</taxon>
    </lineage>
</organism>
<evidence type="ECO:0000259" key="7">
    <source>
        <dbReference type="PROSITE" id="PS50110"/>
    </source>
</evidence>
<dbReference type="Pfam" id="PF00196">
    <property type="entry name" value="GerE"/>
    <property type="match status" value="1"/>
</dbReference>
<dbReference type="PROSITE" id="PS50043">
    <property type="entry name" value="HTH_LUXR_2"/>
    <property type="match status" value="1"/>
</dbReference>
<gene>
    <name evidence="8" type="ORF">SGA01_58230</name>
</gene>
<feature type="modified residue" description="4-aspartylphosphate" evidence="5">
    <location>
        <position position="73"/>
    </location>
</feature>
<evidence type="ECO:0000256" key="1">
    <source>
        <dbReference type="ARBA" id="ARBA00022553"/>
    </source>
</evidence>
<dbReference type="SUPFAM" id="SSF52172">
    <property type="entry name" value="CheY-like"/>
    <property type="match status" value="1"/>
</dbReference>
<dbReference type="InterPro" id="IPR039420">
    <property type="entry name" value="WalR-like"/>
</dbReference>
<feature type="domain" description="Response regulatory" evidence="7">
    <location>
        <begin position="23"/>
        <end position="143"/>
    </location>
</feature>
<dbReference type="SMART" id="SM00421">
    <property type="entry name" value="HTH_LUXR"/>
    <property type="match status" value="1"/>
</dbReference>
<evidence type="ECO:0000259" key="6">
    <source>
        <dbReference type="PROSITE" id="PS50043"/>
    </source>
</evidence>
<dbReference type="SUPFAM" id="SSF46894">
    <property type="entry name" value="C-terminal effector domain of the bipartite response regulators"/>
    <property type="match status" value="1"/>
</dbReference>
<comment type="caution">
    <text evidence="8">The sequence shown here is derived from an EMBL/GenBank/DDBJ whole genome shotgun (WGS) entry which is preliminary data.</text>
</comment>
<dbReference type="PANTHER" id="PTHR43214:SF24">
    <property type="entry name" value="TRANSCRIPTIONAL REGULATORY PROTEIN NARL-RELATED"/>
    <property type="match status" value="1"/>
</dbReference>
<dbReference type="GO" id="GO:0003677">
    <property type="term" value="F:DNA binding"/>
    <property type="evidence" value="ECO:0007669"/>
    <property type="project" value="UniProtKB-KW"/>
</dbReference>
<evidence type="ECO:0000313" key="9">
    <source>
        <dbReference type="Proteomes" id="UP000315226"/>
    </source>
</evidence>
<dbReference type="InterPro" id="IPR058245">
    <property type="entry name" value="NreC/VraR/RcsB-like_REC"/>
</dbReference>
<dbReference type="GO" id="GO:0006355">
    <property type="term" value="P:regulation of DNA-templated transcription"/>
    <property type="evidence" value="ECO:0007669"/>
    <property type="project" value="InterPro"/>
</dbReference>